<dbReference type="Proteomes" id="UP000012589">
    <property type="component" value="Unassembled WGS sequence"/>
</dbReference>
<protein>
    <submittedName>
        <fullName evidence="2">Uncharacterized protein</fullName>
    </submittedName>
</protein>
<sequence length="179" mass="20951">MDYFNNISYIISHIFLLLFLYLFITHRYSGFATRCICIASFLILTVTDIIKLNMFPDSAPCYVFMTILQIIVTQSTGILISKKRNTKVLFMDLSASNYVIIGSVVACILNIWTDRPILALIGCFSMHALLLFILYATIHDIWIRQYEKEYTKGWWKLCLIPVFFLLQLFFYRLFSAHLI</sequence>
<dbReference type="HOGENOM" id="CLU_1501344_0_0_9"/>
<dbReference type="STRING" id="1235802.C823_02112"/>
<feature type="transmembrane region" description="Helical" evidence="1">
    <location>
        <begin position="62"/>
        <end position="81"/>
    </location>
</feature>
<organism evidence="2 3">
    <name type="scientific">Eubacterium plexicaudatum ASF492</name>
    <dbReference type="NCBI Taxonomy" id="1235802"/>
    <lineage>
        <taxon>Bacteria</taxon>
        <taxon>Bacillati</taxon>
        <taxon>Bacillota</taxon>
        <taxon>Clostridia</taxon>
        <taxon>Eubacteriales</taxon>
        <taxon>Eubacteriaceae</taxon>
        <taxon>Eubacterium</taxon>
    </lineage>
</organism>
<feature type="transmembrane region" description="Helical" evidence="1">
    <location>
        <begin position="118"/>
        <end position="142"/>
    </location>
</feature>
<proteinExistence type="predicted"/>
<dbReference type="AlphaFoldDB" id="N2AIX3"/>
<accession>N2AIX3</accession>
<feature type="transmembrane region" description="Helical" evidence="1">
    <location>
        <begin position="93"/>
        <end position="112"/>
    </location>
</feature>
<keyword evidence="1" id="KW-0812">Transmembrane</keyword>
<keyword evidence="1" id="KW-1133">Transmembrane helix</keyword>
<comment type="caution">
    <text evidence="2">The sequence shown here is derived from an EMBL/GenBank/DDBJ whole genome shotgun (WGS) entry which is preliminary data.</text>
</comment>
<reference evidence="2 3" key="1">
    <citation type="journal article" date="2014" name="Genome Announc.">
        <title>Draft genome sequences of the altered schaedler flora, a defined bacterial community from gnotobiotic mice.</title>
        <authorList>
            <person name="Wannemuehler M.J."/>
            <person name="Overstreet A.M."/>
            <person name="Ward D.V."/>
            <person name="Phillips G.J."/>
        </authorList>
    </citation>
    <scope>NUCLEOTIDE SEQUENCE [LARGE SCALE GENOMIC DNA]</scope>
    <source>
        <strain evidence="2 3">ASF492</strain>
    </source>
</reference>
<evidence type="ECO:0000256" key="1">
    <source>
        <dbReference type="SAM" id="Phobius"/>
    </source>
</evidence>
<evidence type="ECO:0000313" key="2">
    <source>
        <dbReference type="EMBL" id="EMZ27971.1"/>
    </source>
</evidence>
<feature type="transmembrane region" description="Helical" evidence="1">
    <location>
        <begin position="6"/>
        <end position="24"/>
    </location>
</feature>
<keyword evidence="1" id="KW-0472">Membrane</keyword>
<keyword evidence="3" id="KW-1185">Reference proteome</keyword>
<gene>
    <name evidence="2" type="ORF">C823_02112</name>
</gene>
<evidence type="ECO:0000313" key="3">
    <source>
        <dbReference type="Proteomes" id="UP000012589"/>
    </source>
</evidence>
<dbReference type="PATRIC" id="fig|1235802.3.peg.2243"/>
<feature type="transmembrane region" description="Helical" evidence="1">
    <location>
        <begin position="31"/>
        <end position="50"/>
    </location>
</feature>
<dbReference type="EMBL" id="AQFT01000066">
    <property type="protein sequence ID" value="EMZ27971.1"/>
    <property type="molecule type" value="Genomic_DNA"/>
</dbReference>
<dbReference type="eggNOG" id="COG3290">
    <property type="taxonomic scope" value="Bacteria"/>
</dbReference>
<name>N2AIX3_9FIRM</name>
<feature type="transmembrane region" description="Helical" evidence="1">
    <location>
        <begin position="154"/>
        <end position="174"/>
    </location>
</feature>